<dbReference type="InterPro" id="IPR017853">
    <property type="entry name" value="GH"/>
</dbReference>
<comment type="function">
    <text evidence="1">Alpha-L-fucosidase is responsible for hydrolyzing the alpha-1,6-linked fucose joined to the reducing-end N-acetylglucosamine of the carbohydrate moieties of glycoproteins.</text>
</comment>
<name>A0ABW3SZJ5_9CAUL</name>
<keyword evidence="5" id="KW-0378">Hydrolase</keyword>
<dbReference type="PANTHER" id="PTHR10030:SF37">
    <property type="entry name" value="ALPHA-L-FUCOSIDASE-RELATED"/>
    <property type="match status" value="1"/>
</dbReference>
<evidence type="ECO:0000313" key="9">
    <source>
        <dbReference type="Proteomes" id="UP001597216"/>
    </source>
</evidence>
<proteinExistence type="inferred from homology"/>
<dbReference type="PANTHER" id="PTHR10030">
    <property type="entry name" value="ALPHA-L-FUCOSIDASE"/>
    <property type="match status" value="1"/>
</dbReference>
<accession>A0ABW3SZJ5</accession>
<keyword evidence="6" id="KW-0326">Glycosidase</keyword>
<dbReference type="Gene3D" id="3.20.20.80">
    <property type="entry name" value="Glycosidases"/>
    <property type="match status" value="1"/>
</dbReference>
<dbReference type="InterPro" id="IPR057739">
    <property type="entry name" value="Glyco_hydro_29_N"/>
</dbReference>
<evidence type="ECO:0000313" key="8">
    <source>
        <dbReference type="EMBL" id="MFD1190168.1"/>
    </source>
</evidence>
<dbReference type="Pfam" id="PF01120">
    <property type="entry name" value="Alpha_L_fucos"/>
    <property type="match status" value="1"/>
</dbReference>
<reference evidence="9" key="1">
    <citation type="journal article" date="2019" name="Int. J. Syst. Evol. Microbiol.">
        <title>The Global Catalogue of Microorganisms (GCM) 10K type strain sequencing project: providing services to taxonomists for standard genome sequencing and annotation.</title>
        <authorList>
            <consortium name="The Broad Institute Genomics Platform"/>
            <consortium name="The Broad Institute Genome Sequencing Center for Infectious Disease"/>
            <person name="Wu L."/>
            <person name="Ma J."/>
        </authorList>
    </citation>
    <scope>NUCLEOTIDE SEQUENCE [LARGE SCALE GENOMIC DNA]</scope>
    <source>
        <strain evidence="9">CCUG 55074</strain>
    </source>
</reference>
<keyword evidence="4" id="KW-0732">Signal</keyword>
<protein>
    <recommendedName>
        <fullName evidence="3">alpha-L-fucosidase</fullName>
        <ecNumber evidence="3">3.2.1.51</ecNumber>
    </recommendedName>
</protein>
<dbReference type="EC" id="3.2.1.51" evidence="3"/>
<feature type="domain" description="Glycoside hydrolase family 29 N-terminal" evidence="7">
    <location>
        <begin position="7"/>
        <end position="377"/>
    </location>
</feature>
<dbReference type="InterPro" id="IPR000933">
    <property type="entry name" value="Glyco_hydro_29"/>
</dbReference>
<gene>
    <name evidence="8" type="ORF">ACFQ27_06210</name>
</gene>
<organism evidence="8 9">
    <name type="scientific">Phenylobacterium conjunctum</name>
    <dbReference type="NCBI Taxonomy" id="1298959"/>
    <lineage>
        <taxon>Bacteria</taxon>
        <taxon>Pseudomonadati</taxon>
        <taxon>Pseudomonadota</taxon>
        <taxon>Alphaproteobacteria</taxon>
        <taxon>Caulobacterales</taxon>
        <taxon>Caulobacteraceae</taxon>
        <taxon>Phenylobacterium</taxon>
    </lineage>
</organism>
<evidence type="ECO:0000256" key="4">
    <source>
        <dbReference type="ARBA" id="ARBA00022729"/>
    </source>
</evidence>
<comment type="caution">
    <text evidence="8">The sequence shown here is derived from an EMBL/GenBank/DDBJ whole genome shotgun (WGS) entry which is preliminary data.</text>
</comment>
<keyword evidence="9" id="KW-1185">Reference proteome</keyword>
<dbReference type="PRINTS" id="PR00741">
    <property type="entry name" value="GLHYDRLASE29"/>
</dbReference>
<evidence type="ECO:0000256" key="1">
    <source>
        <dbReference type="ARBA" id="ARBA00004071"/>
    </source>
</evidence>
<evidence type="ECO:0000259" key="7">
    <source>
        <dbReference type="Pfam" id="PF01120"/>
    </source>
</evidence>
<evidence type="ECO:0000256" key="5">
    <source>
        <dbReference type="ARBA" id="ARBA00022801"/>
    </source>
</evidence>
<sequence length="378" mass="42201">MSSAAYEGRPCPEWYAKPQLGIFIHWGMWAIPAWAPRGESLTELTKTDYDHAFALGPYAEWYPNAMKVAGSPTARHHAEHYGDAPYEAFRAPFDAAAEAFDADAWADLFQASGATYVVFVTKHHDGYCLWPTQVENPHRPGWHSRRDFVGELAAAVRKRGMRFGLYYSGGLDWTFFHTPISNFGDMFACVPTGEDYRAYAKAQVRELVERYKPSVLWNDIAWPDKRDLDEVFSHYYAHVPDGVVNDRWMGESALFQALKEPMALAGFNAAVKAKLAETDGEAHSPATTHHDFRTVEYARGEGLGDVKWESVRGLGMAFGYNANEEVGDYLDGQGLIELYRDVTGRGGNLLINVGPKADASIPEVQRAPLLELGRLLKG</sequence>
<dbReference type="EMBL" id="JBHTLQ010000010">
    <property type="protein sequence ID" value="MFD1190168.1"/>
    <property type="molecule type" value="Genomic_DNA"/>
</dbReference>
<comment type="similarity">
    <text evidence="2">Belongs to the glycosyl hydrolase 29 family.</text>
</comment>
<evidence type="ECO:0000256" key="3">
    <source>
        <dbReference type="ARBA" id="ARBA00012662"/>
    </source>
</evidence>
<evidence type="ECO:0000256" key="2">
    <source>
        <dbReference type="ARBA" id="ARBA00007951"/>
    </source>
</evidence>
<evidence type="ECO:0000256" key="6">
    <source>
        <dbReference type="ARBA" id="ARBA00023295"/>
    </source>
</evidence>
<dbReference type="InterPro" id="IPR016286">
    <property type="entry name" value="FUC_metazoa-typ"/>
</dbReference>
<dbReference type="Proteomes" id="UP001597216">
    <property type="component" value="Unassembled WGS sequence"/>
</dbReference>
<dbReference type="RefSeq" id="WP_377352984.1">
    <property type="nucleotide sequence ID" value="NZ_JBHTLQ010000010.1"/>
</dbReference>
<dbReference type="SUPFAM" id="SSF51445">
    <property type="entry name" value="(Trans)glycosidases"/>
    <property type="match status" value="1"/>
</dbReference>
<dbReference type="PIRSF" id="PIRSF001092">
    <property type="entry name" value="Alpha-L-fucosidase"/>
    <property type="match status" value="1"/>
</dbReference>
<dbReference type="SMART" id="SM00812">
    <property type="entry name" value="Alpha_L_fucos"/>
    <property type="match status" value="1"/>
</dbReference>